<comment type="caution">
    <text evidence="8">The sequence shown here is derived from an EMBL/GenBank/DDBJ whole genome shotgun (WGS) entry which is preliminary data.</text>
</comment>
<dbReference type="PANTHER" id="PTHR23080:SF144">
    <property type="entry name" value="SPINDLE AND KINETOCHORE ASSOCIATED COMPLEX SUBUNIT 3"/>
    <property type="match status" value="1"/>
</dbReference>
<evidence type="ECO:0000256" key="1">
    <source>
        <dbReference type="ARBA" id="ARBA00001968"/>
    </source>
</evidence>
<proteinExistence type="predicted"/>
<name>A0AA88YHT5_PINIB</name>
<evidence type="ECO:0000256" key="4">
    <source>
        <dbReference type="ARBA" id="ARBA00022833"/>
    </source>
</evidence>
<dbReference type="AlphaFoldDB" id="A0AA88YHT5"/>
<dbReference type="InterPro" id="IPR006612">
    <property type="entry name" value="THAP_Znf"/>
</dbReference>
<dbReference type="SMART" id="SM00980">
    <property type="entry name" value="THAP"/>
    <property type="match status" value="1"/>
</dbReference>
<keyword evidence="4" id="KW-0862">Zinc</keyword>
<comment type="cofactor">
    <cofactor evidence="1">
        <name>a divalent metal cation</name>
        <dbReference type="ChEBI" id="CHEBI:60240"/>
    </cofactor>
</comment>
<keyword evidence="5 6" id="KW-0238">DNA-binding</keyword>
<keyword evidence="2" id="KW-0479">Metal-binding</keyword>
<evidence type="ECO:0000256" key="2">
    <source>
        <dbReference type="ARBA" id="ARBA00022723"/>
    </source>
</evidence>
<dbReference type="GO" id="GO:0008270">
    <property type="term" value="F:zinc ion binding"/>
    <property type="evidence" value="ECO:0007669"/>
    <property type="project" value="UniProtKB-KW"/>
</dbReference>
<accession>A0AA88YHT5</accession>
<protein>
    <recommendedName>
        <fullName evidence="7">THAP-type domain-containing protein</fullName>
    </recommendedName>
</protein>
<dbReference type="InterPro" id="IPR027805">
    <property type="entry name" value="Transposase_HTH_dom"/>
</dbReference>
<keyword evidence="3 6" id="KW-0863">Zinc-finger</keyword>
<evidence type="ECO:0000256" key="6">
    <source>
        <dbReference type="PROSITE-ProRule" id="PRU00309"/>
    </source>
</evidence>
<dbReference type="Pfam" id="PF13359">
    <property type="entry name" value="DDE_Tnp_4"/>
    <property type="match status" value="1"/>
</dbReference>
<reference evidence="8" key="1">
    <citation type="submission" date="2019-08" db="EMBL/GenBank/DDBJ databases">
        <title>The improved chromosome-level genome for the pearl oyster Pinctada fucata martensii using PacBio sequencing and Hi-C.</title>
        <authorList>
            <person name="Zheng Z."/>
        </authorList>
    </citation>
    <scope>NUCLEOTIDE SEQUENCE</scope>
    <source>
        <strain evidence="8">ZZ-2019</strain>
        <tissue evidence="8">Adductor muscle</tissue>
    </source>
</reference>
<sequence>MSTRCCAFNSCTNNSTKIIMWKKQFCEVHNITYGLGSCICEPPFYIYPFPTERKDNYSRQKWASIVNRKNGSENWKPKEDSRVCSEHFMEGRPTAANPYQTLKLGYTPHKPITSRPPPKEMSAISLRNPTKRKRLEVELISESTCSNIPQSDSRSVYNSSIETDREIQTGTESDQIAVLEAKIKKLELELESKDKTNILPTRFQVGTVHKSDAKVKFYTGLPNVASFNAVFKSISPNLEKVRYWKGQKRLCNPLKQKNKFSRNIRTLSAKEEMLICLLKLRLGLINEDIADRFGVSTTHVSSVFTTWLKLLSLVLGSLVFNPPQEVVKANLPPSFKNNTYRDVRHVIDCTEIFIETPNNLKVAAQTWCDYKHHHTAKILVSITPSGMINYVSEAWGGRTSDKFVTLNSGFLNIVQPYDKVMADKGFPIREELALLHAELLIPPGRRGVSQMSVSDVEKQNQLQIAAYT</sequence>
<dbReference type="EMBL" id="VSWD01000003">
    <property type="protein sequence ID" value="KAK3105808.1"/>
    <property type="molecule type" value="Genomic_DNA"/>
</dbReference>
<dbReference type="Pfam" id="PF05485">
    <property type="entry name" value="THAP"/>
    <property type="match status" value="1"/>
</dbReference>
<dbReference type="PROSITE" id="PS50950">
    <property type="entry name" value="ZF_THAP"/>
    <property type="match status" value="1"/>
</dbReference>
<evidence type="ECO:0000256" key="3">
    <source>
        <dbReference type="ARBA" id="ARBA00022771"/>
    </source>
</evidence>
<dbReference type="Proteomes" id="UP001186944">
    <property type="component" value="Unassembled WGS sequence"/>
</dbReference>
<organism evidence="8 9">
    <name type="scientific">Pinctada imbricata</name>
    <name type="common">Atlantic pearl-oyster</name>
    <name type="synonym">Pinctada martensii</name>
    <dbReference type="NCBI Taxonomy" id="66713"/>
    <lineage>
        <taxon>Eukaryota</taxon>
        <taxon>Metazoa</taxon>
        <taxon>Spiralia</taxon>
        <taxon>Lophotrochozoa</taxon>
        <taxon>Mollusca</taxon>
        <taxon>Bivalvia</taxon>
        <taxon>Autobranchia</taxon>
        <taxon>Pteriomorphia</taxon>
        <taxon>Pterioida</taxon>
        <taxon>Pterioidea</taxon>
        <taxon>Pteriidae</taxon>
        <taxon>Pinctada</taxon>
    </lineage>
</organism>
<dbReference type="GO" id="GO:0003677">
    <property type="term" value="F:DNA binding"/>
    <property type="evidence" value="ECO:0007669"/>
    <property type="project" value="UniProtKB-UniRule"/>
</dbReference>
<feature type="domain" description="THAP-type" evidence="7">
    <location>
        <begin position="1"/>
        <end position="111"/>
    </location>
</feature>
<evidence type="ECO:0000259" key="7">
    <source>
        <dbReference type="PROSITE" id="PS50950"/>
    </source>
</evidence>
<evidence type="ECO:0000313" key="9">
    <source>
        <dbReference type="Proteomes" id="UP001186944"/>
    </source>
</evidence>
<dbReference type="Pfam" id="PF13613">
    <property type="entry name" value="HTH_Tnp_4"/>
    <property type="match status" value="1"/>
</dbReference>
<gene>
    <name evidence="8" type="ORF">FSP39_006157</name>
</gene>
<evidence type="ECO:0000313" key="8">
    <source>
        <dbReference type="EMBL" id="KAK3105808.1"/>
    </source>
</evidence>
<dbReference type="InterPro" id="IPR027806">
    <property type="entry name" value="HARBI1_dom"/>
</dbReference>
<dbReference type="PANTHER" id="PTHR23080">
    <property type="entry name" value="THAP DOMAIN PROTEIN"/>
    <property type="match status" value="1"/>
</dbReference>
<evidence type="ECO:0000256" key="5">
    <source>
        <dbReference type="ARBA" id="ARBA00023125"/>
    </source>
</evidence>
<keyword evidence="9" id="KW-1185">Reference proteome</keyword>